<proteinExistence type="predicted"/>
<organism evidence="1 2">
    <name type="scientific">Streptomyces boncukensis</name>
    <dbReference type="NCBI Taxonomy" id="2711219"/>
    <lineage>
        <taxon>Bacteria</taxon>
        <taxon>Bacillati</taxon>
        <taxon>Actinomycetota</taxon>
        <taxon>Actinomycetes</taxon>
        <taxon>Kitasatosporales</taxon>
        <taxon>Streptomycetaceae</taxon>
        <taxon>Streptomyces</taxon>
    </lineage>
</organism>
<evidence type="ECO:0000313" key="1">
    <source>
        <dbReference type="EMBL" id="NGO66813.1"/>
    </source>
</evidence>
<dbReference type="AlphaFoldDB" id="A0A6G4WP72"/>
<gene>
    <name evidence="1" type="ORF">G5C65_00230</name>
</gene>
<keyword evidence="2" id="KW-1185">Reference proteome</keyword>
<dbReference type="RefSeq" id="WP_165296489.1">
    <property type="nucleotide sequence ID" value="NZ_JAAKZZ010000001.1"/>
</dbReference>
<dbReference type="EMBL" id="JAAKZZ010000001">
    <property type="protein sequence ID" value="NGO66813.1"/>
    <property type="molecule type" value="Genomic_DNA"/>
</dbReference>
<sequence>MAIEDYLTMGGVEITNSARLATYLETVGSPLADPGVCGCPTLTAEVLGDAPYSTPDADEAPWYDPDVPESADFAGFRILSIDGLDDYPMRRATTSAVRGGAALGPSQVMPRTVTITGILLGATCCAVEYGLHWLGEAMAGCAGAGCDGDCMEVFNCCPGDDEDPELFRARHLRTVRRVALTQGPTVTARNGTGCTVGECSIGADVITVEIILVAATPWLWTEPTPVLDVPLPSDDSDACVTWCIHGATPPSWCVEITDAECAPGSIAAAVVDDDAACARAWPVTEIERETCGGTCRFAACIDPLSRCSDPLCDMPAPPMPTSLDTCYCLPLAVEREVYEIDLSDRPGWSRDVPVITVRSGSTDLRNVTLTFYERPLGGEEMTCEEVVEFQRCNPHSQYHISFVPAQGAVVLDGQIGRSTVQCGAFCETSRDVYGIDGAPPTFKPFTCGTLCLSIETDVMHPPSELASITFSVSGRGY</sequence>
<evidence type="ECO:0000313" key="2">
    <source>
        <dbReference type="Proteomes" id="UP000477722"/>
    </source>
</evidence>
<reference evidence="1 2" key="1">
    <citation type="submission" date="2020-02" db="EMBL/GenBank/DDBJ databases">
        <title>Whole-genome analyses of novel actinobacteria.</title>
        <authorList>
            <person name="Sahin N."/>
            <person name="Tatar D."/>
        </authorList>
    </citation>
    <scope>NUCLEOTIDE SEQUENCE [LARGE SCALE GENOMIC DNA]</scope>
    <source>
        <strain evidence="1 2">SB3404</strain>
    </source>
</reference>
<accession>A0A6G4WP72</accession>
<protein>
    <recommendedName>
        <fullName evidence="3">Minor tail protein</fullName>
    </recommendedName>
</protein>
<comment type="caution">
    <text evidence="1">The sequence shown here is derived from an EMBL/GenBank/DDBJ whole genome shotgun (WGS) entry which is preliminary data.</text>
</comment>
<dbReference type="Proteomes" id="UP000477722">
    <property type="component" value="Unassembled WGS sequence"/>
</dbReference>
<evidence type="ECO:0008006" key="3">
    <source>
        <dbReference type="Google" id="ProtNLM"/>
    </source>
</evidence>
<name>A0A6G4WP72_9ACTN</name>